<feature type="compositionally biased region" description="Basic and acidic residues" evidence="1">
    <location>
        <begin position="15"/>
        <end position="30"/>
    </location>
</feature>
<evidence type="ECO:0000256" key="1">
    <source>
        <dbReference type="SAM" id="MobiDB-lite"/>
    </source>
</evidence>
<dbReference type="EMBL" id="GBRH01248975">
    <property type="protein sequence ID" value="JAD48920.1"/>
    <property type="molecule type" value="Transcribed_RNA"/>
</dbReference>
<reference evidence="2" key="2">
    <citation type="journal article" date="2015" name="Data Brief">
        <title>Shoot transcriptome of the giant reed, Arundo donax.</title>
        <authorList>
            <person name="Barrero R.A."/>
            <person name="Guerrero F.D."/>
            <person name="Moolhuijzen P."/>
            <person name="Goolsby J.A."/>
            <person name="Tidwell J."/>
            <person name="Bellgard S.E."/>
            <person name="Bellgard M.I."/>
        </authorList>
    </citation>
    <scope>NUCLEOTIDE SEQUENCE</scope>
    <source>
        <tissue evidence="2">Shoot tissue taken approximately 20 cm above the soil surface</tissue>
    </source>
</reference>
<protein>
    <submittedName>
        <fullName evidence="2">Uncharacterized protein</fullName>
    </submittedName>
</protein>
<feature type="region of interest" description="Disordered" evidence="1">
    <location>
        <begin position="1"/>
        <end position="43"/>
    </location>
</feature>
<dbReference type="AlphaFoldDB" id="A0A0A9AIY2"/>
<reference evidence="2" key="1">
    <citation type="submission" date="2014-09" db="EMBL/GenBank/DDBJ databases">
        <authorList>
            <person name="Magalhaes I.L.F."/>
            <person name="Oliveira U."/>
            <person name="Santos F.R."/>
            <person name="Vidigal T.H.D.A."/>
            <person name="Brescovit A.D."/>
            <person name="Santos A.J."/>
        </authorList>
    </citation>
    <scope>NUCLEOTIDE SEQUENCE</scope>
    <source>
        <tissue evidence="2">Shoot tissue taken approximately 20 cm above the soil surface</tissue>
    </source>
</reference>
<evidence type="ECO:0000313" key="2">
    <source>
        <dbReference type="EMBL" id="JAD48920.1"/>
    </source>
</evidence>
<sequence>MIFQPGDINRGSSPPHDDGDHDSDNHDSRRCRQRTSTAADGAADVNRQAHILVRERLGAATPALTCKES</sequence>
<organism evidence="2">
    <name type="scientific">Arundo donax</name>
    <name type="common">Giant reed</name>
    <name type="synonym">Donax arundinaceus</name>
    <dbReference type="NCBI Taxonomy" id="35708"/>
    <lineage>
        <taxon>Eukaryota</taxon>
        <taxon>Viridiplantae</taxon>
        <taxon>Streptophyta</taxon>
        <taxon>Embryophyta</taxon>
        <taxon>Tracheophyta</taxon>
        <taxon>Spermatophyta</taxon>
        <taxon>Magnoliopsida</taxon>
        <taxon>Liliopsida</taxon>
        <taxon>Poales</taxon>
        <taxon>Poaceae</taxon>
        <taxon>PACMAD clade</taxon>
        <taxon>Arundinoideae</taxon>
        <taxon>Arundineae</taxon>
        <taxon>Arundo</taxon>
    </lineage>
</organism>
<proteinExistence type="predicted"/>
<name>A0A0A9AIY2_ARUDO</name>
<accession>A0A0A9AIY2</accession>